<feature type="compositionally biased region" description="Polar residues" evidence="1">
    <location>
        <begin position="103"/>
        <end position="114"/>
    </location>
</feature>
<accession>A0AAV3SE22</accession>
<comment type="caution">
    <text evidence="2">The sequence shown here is derived from an EMBL/GenBank/DDBJ whole genome shotgun (WGS) entry which is preliminary data.</text>
</comment>
<organism evidence="2 3">
    <name type="scientific">Halococcus dombrowskii</name>
    <dbReference type="NCBI Taxonomy" id="179637"/>
    <lineage>
        <taxon>Archaea</taxon>
        <taxon>Methanobacteriati</taxon>
        <taxon>Methanobacteriota</taxon>
        <taxon>Stenosarchaea group</taxon>
        <taxon>Halobacteria</taxon>
        <taxon>Halobacteriales</taxon>
        <taxon>Halococcaceae</taxon>
        <taxon>Halococcus</taxon>
    </lineage>
</organism>
<gene>
    <name evidence="2" type="ORF">GCM10008985_04360</name>
</gene>
<evidence type="ECO:0000256" key="1">
    <source>
        <dbReference type="SAM" id="MobiDB-lite"/>
    </source>
</evidence>
<name>A0AAV3SE22_HALDO</name>
<protein>
    <submittedName>
        <fullName evidence="2">Uncharacterized protein</fullName>
    </submittedName>
</protein>
<reference evidence="2" key="2">
    <citation type="submission" date="2023-12" db="EMBL/GenBank/DDBJ databases">
        <authorList>
            <person name="Sun Q."/>
            <person name="Inoue M."/>
        </authorList>
    </citation>
    <scope>NUCLEOTIDE SEQUENCE</scope>
    <source>
        <strain evidence="2">JCM 12289</strain>
    </source>
</reference>
<feature type="region of interest" description="Disordered" evidence="1">
    <location>
        <begin position="89"/>
        <end position="114"/>
    </location>
</feature>
<evidence type="ECO:0000313" key="2">
    <source>
        <dbReference type="EMBL" id="GAA0451815.1"/>
    </source>
</evidence>
<sequence length="114" mass="12408">MSSSTHAADTRTETAKNRRTTIRDCALAALTDADTDSETMKATVLREYYRHRSSVSLEDVLELNTVVAAPEQGPLKERVAAVLTEAIAQHDSWTDTPQAPPASENTSEPVTEAH</sequence>
<proteinExistence type="predicted"/>
<dbReference type="Proteomes" id="UP001500962">
    <property type="component" value="Unassembled WGS sequence"/>
</dbReference>
<dbReference type="EMBL" id="BAAADN010000005">
    <property type="protein sequence ID" value="GAA0451815.1"/>
    <property type="molecule type" value="Genomic_DNA"/>
</dbReference>
<reference evidence="2" key="1">
    <citation type="journal article" date="2014" name="Int. J. Syst. Evol. Microbiol.">
        <title>Complete genome sequence of Corynebacterium casei LMG S-19264T (=DSM 44701T), isolated from a smear-ripened cheese.</title>
        <authorList>
            <consortium name="US DOE Joint Genome Institute (JGI-PGF)"/>
            <person name="Walter F."/>
            <person name="Albersmeier A."/>
            <person name="Kalinowski J."/>
            <person name="Ruckert C."/>
        </authorList>
    </citation>
    <scope>NUCLEOTIDE SEQUENCE</scope>
    <source>
        <strain evidence="2">JCM 12289</strain>
    </source>
</reference>
<evidence type="ECO:0000313" key="3">
    <source>
        <dbReference type="Proteomes" id="UP001500962"/>
    </source>
</evidence>
<dbReference type="AlphaFoldDB" id="A0AAV3SE22"/>